<reference evidence="4" key="2">
    <citation type="submission" date="2022-01" db="EMBL/GenBank/DDBJ databases">
        <authorList>
            <person name="Yamashiro T."/>
            <person name="Shiraishi A."/>
            <person name="Satake H."/>
            <person name="Nakayama K."/>
        </authorList>
    </citation>
    <scope>NUCLEOTIDE SEQUENCE</scope>
</reference>
<sequence length="1301" mass="146701">MLQTTEFETFDVLGFEEKETMGGWLSIRRTILTPASLEKYFEEEILDAEVQANEAIPLSDEEIALDAASSEAVLIGNVYVNGNAKDVLRPAQATIDDGGSGGGLEMNYKDPGYISEDESILGANNNPENVQQCNDNLMGESDVDEVSDTIFEVSPQAPCDNVHDVNEKANSQHSDDPFGFTHQGSVSGENNHVNSIHHEEDPHGNDSSADFFTHVHSRSNPKGGSILDVLDGMIKVGRSMGYEMDGCSKDIEIWLPTNSRILIVVIYAPQSFALKRILWDYISGLINRWNGETIVLGDFNEVRCEEERFGSLFYQSCAREFNHFISSSGLLEVKMEGYSFTWSHPTATKMSKLDRFLVSEGIFVTFPTISAVCLDRHLSDHRPILLNEIHSDYGPTPFRVYHSWFKREGFDVMVEHAWRSFTHNDSNWMIRFKKKLQDLKKIIRVWIRESNAHQVGVKKTILNDLVAIDKNLDKGIITDEILSKRMDLNCKLHELKQMDLKDAAQKAKVNWAIEGDENSKFFHGVINKRRSQLAIRGVFVSGDCMPFPNRLSPDQVGDLDNDISLDGLNSTKRFVGTVGREQILDGPFILNEVLAWCKRKRKQALVFKVDFAKAYDSVRWDFLLDVLLAFGFGRKGCGQMVFCQWIRGILDSNMASIFGKRMSLFTFCCQRAVNNGIFKGLHITGSTSLSHLFYADDAVFIGEWSSENLDNLLMILRCFQFASGPSINVNKSHLLGIGVPLDIVHRGASRIGCEVMRTPFKYLRVMVEIICPDIKRGSNYYQKVRARCLSGRSKHFHSARRLTLLKSGSRIAKLHGSRGRRFCCLKKWRSRSVQLLCPQPAIYGSRLECHSRKTHSSWGVILREVHHLALKGFRLSLTIVRFDLGMVLNWDFRLMPSGGLPRLLGTLYVRESPRSESVIVEGISGSKLWSLLGTISLSPSSNRYFCDLNGDGVFRVKDIRSALDELFLPSSDVATRWVKFVPIKVNIFAWRASLDRLPTRGNLISRGVTMDSPLCPICELTLEDSSHLFFSCDLGKSISQRICRWWNIQWEEVQSEQERLKYLEFVQVAMLHAFLYASKVYGYAKENSGSLKPGVETIEGTIKSVAGPAYHKFHDIPVEVLKFVDRKVDESVTKLDSQVPSFVKQLSPKTKNMSTLASEIKNADLVEIASGLAVAAYTKLEPTAKGLYTKYEPTAKELYTKYEPTAKELYTKYEPAAKVLYTKYEPVAEQYAVSAWQSLNQLSYFSKVANVVVPKAAYYSEMYNQTVKQTAAIGFPVSSYLPLVPTDKIAKVFSSTEPQAL</sequence>
<keyword evidence="4" id="KW-0808">Transferase</keyword>
<evidence type="ECO:0000259" key="3">
    <source>
        <dbReference type="Pfam" id="PF13966"/>
    </source>
</evidence>
<dbReference type="Pfam" id="PF00078">
    <property type="entry name" value="RVT_1"/>
    <property type="match status" value="1"/>
</dbReference>
<dbReference type="InterPro" id="IPR008802">
    <property type="entry name" value="REF"/>
</dbReference>
<evidence type="ECO:0000256" key="1">
    <source>
        <dbReference type="ARBA" id="ARBA00009737"/>
    </source>
</evidence>
<dbReference type="PANTHER" id="PTHR33732">
    <property type="entry name" value="REF/SRPP-LIKE PROTEIN OS05G0151300/LOC_OS05G05940"/>
    <property type="match status" value="1"/>
</dbReference>
<dbReference type="InterPro" id="IPR036691">
    <property type="entry name" value="Endo/exonu/phosph_ase_sf"/>
</dbReference>
<dbReference type="Proteomes" id="UP001151760">
    <property type="component" value="Unassembled WGS sequence"/>
</dbReference>
<dbReference type="GO" id="GO:0003964">
    <property type="term" value="F:RNA-directed DNA polymerase activity"/>
    <property type="evidence" value="ECO:0007669"/>
    <property type="project" value="UniProtKB-KW"/>
</dbReference>
<comment type="similarity">
    <text evidence="1">Belongs to the REF/SRPP family.</text>
</comment>
<feature type="domain" description="Reverse transcriptase zinc-binding" evidence="3">
    <location>
        <begin position="973"/>
        <end position="1035"/>
    </location>
</feature>
<dbReference type="InterPro" id="IPR000477">
    <property type="entry name" value="RT_dom"/>
</dbReference>
<evidence type="ECO:0000313" key="4">
    <source>
        <dbReference type="EMBL" id="GJT22516.1"/>
    </source>
</evidence>
<gene>
    <name evidence="4" type="ORF">Tco_0892453</name>
</gene>
<dbReference type="Pfam" id="PF13966">
    <property type="entry name" value="zf-RVT"/>
    <property type="match status" value="1"/>
</dbReference>
<dbReference type="Gene3D" id="3.60.10.10">
    <property type="entry name" value="Endonuclease/exonuclease/phosphatase"/>
    <property type="match status" value="1"/>
</dbReference>
<protein>
    <submittedName>
        <fullName evidence="4">RNA-directed DNA polymerase, eukaryota</fullName>
    </submittedName>
</protein>
<accession>A0ABQ5C963</accession>
<comment type="caution">
    <text evidence="4">The sequence shown here is derived from an EMBL/GenBank/DDBJ whole genome shotgun (WGS) entry which is preliminary data.</text>
</comment>
<organism evidence="4 5">
    <name type="scientific">Tanacetum coccineum</name>
    <dbReference type="NCBI Taxonomy" id="301880"/>
    <lineage>
        <taxon>Eukaryota</taxon>
        <taxon>Viridiplantae</taxon>
        <taxon>Streptophyta</taxon>
        <taxon>Embryophyta</taxon>
        <taxon>Tracheophyta</taxon>
        <taxon>Spermatophyta</taxon>
        <taxon>Magnoliopsida</taxon>
        <taxon>eudicotyledons</taxon>
        <taxon>Gunneridae</taxon>
        <taxon>Pentapetalae</taxon>
        <taxon>asterids</taxon>
        <taxon>campanulids</taxon>
        <taxon>Asterales</taxon>
        <taxon>Asteraceae</taxon>
        <taxon>Asteroideae</taxon>
        <taxon>Anthemideae</taxon>
        <taxon>Anthemidinae</taxon>
        <taxon>Tanacetum</taxon>
    </lineage>
</organism>
<feature type="domain" description="Reverse transcriptase" evidence="2">
    <location>
        <begin position="596"/>
        <end position="756"/>
    </location>
</feature>
<keyword evidence="4" id="KW-0548">Nucleotidyltransferase</keyword>
<dbReference type="SUPFAM" id="SSF56219">
    <property type="entry name" value="DNase I-like"/>
    <property type="match status" value="1"/>
</dbReference>
<dbReference type="InterPro" id="IPR026960">
    <property type="entry name" value="RVT-Znf"/>
</dbReference>
<reference evidence="4" key="1">
    <citation type="journal article" date="2022" name="Int. J. Mol. Sci.">
        <title>Draft Genome of Tanacetum Coccineum: Genomic Comparison of Closely Related Tanacetum-Family Plants.</title>
        <authorList>
            <person name="Yamashiro T."/>
            <person name="Shiraishi A."/>
            <person name="Nakayama K."/>
            <person name="Satake H."/>
        </authorList>
    </citation>
    <scope>NUCLEOTIDE SEQUENCE</scope>
</reference>
<evidence type="ECO:0000259" key="2">
    <source>
        <dbReference type="Pfam" id="PF00078"/>
    </source>
</evidence>
<keyword evidence="5" id="KW-1185">Reference proteome</keyword>
<dbReference type="SUPFAM" id="SSF58113">
    <property type="entry name" value="Apolipoprotein A-I"/>
    <property type="match status" value="1"/>
</dbReference>
<dbReference type="Pfam" id="PF05755">
    <property type="entry name" value="REF"/>
    <property type="match status" value="2"/>
</dbReference>
<name>A0ABQ5C963_9ASTR</name>
<keyword evidence="4" id="KW-0695">RNA-directed DNA polymerase</keyword>
<dbReference type="EMBL" id="BQNB010013974">
    <property type="protein sequence ID" value="GJT22516.1"/>
    <property type="molecule type" value="Genomic_DNA"/>
</dbReference>
<dbReference type="PANTHER" id="PTHR33732:SF9">
    <property type="entry name" value="REF_SRPP-LIKE PROTEIN OS05G0151300_LOC_OS05G05940"/>
    <property type="match status" value="1"/>
</dbReference>
<proteinExistence type="inferred from homology"/>
<evidence type="ECO:0000313" key="5">
    <source>
        <dbReference type="Proteomes" id="UP001151760"/>
    </source>
</evidence>